<dbReference type="AlphaFoldDB" id="A0A4P7XK75"/>
<dbReference type="GO" id="GO:0005975">
    <property type="term" value="P:carbohydrate metabolic process"/>
    <property type="evidence" value="ECO:0007669"/>
    <property type="project" value="InterPro"/>
</dbReference>
<evidence type="ECO:0000256" key="1">
    <source>
        <dbReference type="ARBA" id="ARBA00000830"/>
    </source>
</evidence>
<dbReference type="NCBIfam" id="TIGR01509">
    <property type="entry name" value="HAD-SF-IA-v3"/>
    <property type="match status" value="1"/>
</dbReference>
<dbReference type="InterPro" id="IPR036412">
    <property type="entry name" value="HAD-like_sf"/>
</dbReference>
<dbReference type="GO" id="GO:0046295">
    <property type="term" value="P:glycolate biosynthetic process"/>
    <property type="evidence" value="ECO:0007669"/>
    <property type="project" value="UniProtKB-UniRule"/>
</dbReference>
<gene>
    <name evidence="11" type="ORF">soil367_15740</name>
</gene>
<evidence type="ECO:0000256" key="2">
    <source>
        <dbReference type="ARBA" id="ARBA00001946"/>
    </source>
</evidence>
<dbReference type="EMBL" id="CP031093">
    <property type="protein sequence ID" value="QCF27265.1"/>
    <property type="molecule type" value="Genomic_DNA"/>
</dbReference>
<feature type="binding site" evidence="10">
    <location>
        <position position="185"/>
    </location>
    <ligand>
        <name>Mg(2+)</name>
        <dbReference type="ChEBI" id="CHEBI:18420"/>
    </ligand>
</feature>
<evidence type="ECO:0000256" key="9">
    <source>
        <dbReference type="ARBA" id="ARBA00023277"/>
    </source>
</evidence>
<dbReference type="PANTHER" id="PTHR43434">
    <property type="entry name" value="PHOSPHOGLYCOLATE PHOSPHATASE"/>
    <property type="match status" value="1"/>
</dbReference>
<dbReference type="SFLD" id="SFLDS00003">
    <property type="entry name" value="Haloacid_Dehalogenase"/>
    <property type="match status" value="1"/>
</dbReference>
<dbReference type="GO" id="GO:0046872">
    <property type="term" value="F:metal ion binding"/>
    <property type="evidence" value="ECO:0007669"/>
    <property type="project" value="UniProtKB-KW"/>
</dbReference>
<evidence type="ECO:0000256" key="3">
    <source>
        <dbReference type="ARBA" id="ARBA00004818"/>
    </source>
</evidence>
<dbReference type="InterPro" id="IPR050155">
    <property type="entry name" value="HAD-like_hydrolase_sf"/>
</dbReference>
<evidence type="ECO:0000256" key="4">
    <source>
        <dbReference type="ARBA" id="ARBA00006171"/>
    </source>
</evidence>
<dbReference type="UniPathway" id="UPA00865">
    <property type="reaction ID" value="UER00834"/>
</dbReference>
<evidence type="ECO:0000256" key="10">
    <source>
        <dbReference type="HAMAP-Rule" id="MF_00495"/>
    </source>
</evidence>
<dbReference type="NCBIfam" id="TIGR01449">
    <property type="entry name" value="PGP_bact"/>
    <property type="match status" value="1"/>
</dbReference>
<feature type="binding site" evidence="10">
    <location>
        <position position="20"/>
    </location>
    <ligand>
        <name>Mg(2+)</name>
        <dbReference type="ChEBI" id="CHEBI:18420"/>
    </ligand>
</feature>
<keyword evidence="9 10" id="KW-0119">Carbohydrate metabolism</keyword>
<dbReference type="OrthoDB" id="9776368at2"/>
<comment type="function">
    <text evidence="10">Specifically catalyzes the dephosphorylation of 2-phosphoglycolate. Is involved in the dissimilation of the intracellular 2-phosphoglycolate formed during the DNA repair of 3'-phosphoglycolate ends, a major class of DNA lesions induced by oxidative stress.</text>
</comment>
<dbReference type="PRINTS" id="PR00413">
    <property type="entry name" value="HADHALOGNASE"/>
</dbReference>
<dbReference type="InterPro" id="IPR041492">
    <property type="entry name" value="HAD_2"/>
</dbReference>
<organism evidence="11 12">
    <name type="scientific">Hydrocarboniclastica marina</name>
    <dbReference type="NCBI Taxonomy" id="2259620"/>
    <lineage>
        <taxon>Bacteria</taxon>
        <taxon>Pseudomonadati</taxon>
        <taxon>Pseudomonadota</taxon>
        <taxon>Gammaproteobacteria</taxon>
        <taxon>Alteromonadales</taxon>
        <taxon>Alteromonadaceae</taxon>
        <taxon>Hydrocarboniclastica</taxon>
    </lineage>
</organism>
<reference evidence="11 12" key="1">
    <citation type="submission" date="2018-07" db="EMBL/GenBank/DDBJ databases">
        <title>Marsedoiliclastica nanhaica gen. nov. sp. nov., a novel marine hydrocarbonoclastic bacterium isolated from an in-situ enriched hydrocarbon-degrading consortium in deep-sea sediment.</title>
        <authorList>
            <person name="Dong C."/>
            <person name="Ma T."/>
            <person name="Liu R."/>
            <person name="Shao Z."/>
        </authorList>
    </citation>
    <scope>NUCLEOTIDE SEQUENCE [LARGE SCALE GENOMIC DNA]</scope>
    <source>
        <strain evidence="12">soil36-7</strain>
    </source>
</reference>
<dbReference type="SFLD" id="SFLDG01135">
    <property type="entry name" value="C1.5.6:_HAD__Beta-PGM__Phospha"/>
    <property type="match status" value="1"/>
</dbReference>
<dbReference type="InterPro" id="IPR006439">
    <property type="entry name" value="HAD-SF_hydro_IA"/>
</dbReference>
<sequence>MKLTALCDGRYPSHVLFDLDGTLVDSATDLAAVVDQMLTNLGYEAAGEPKVRAWVGNGTEKLIRRALAGSLDESAADRLPADKYNQAFEIFMALYAEQNGQHSEVFPGVLELVEKLAAEGTRMAVVTNKLTRFTDQLLARSGLARWFDVRVCGDTLPVMKPDPRTIQLALERLGGPVTQALMVGDSETDINVAAAAGIKCIAVSYGYNHGMPIREQGADLVVDSLAELL</sequence>
<dbReference type="SFLD" id="SFLDG01129">
    <property type="entry name" value="C1.5:_HAD__Beta-PGM__Phosphata"/>
    <property type="match status" value="1"/>
</dbReference>
<dbReference type="KEGG" id="hmi:soil367_15740"/>
<evidence type="ECO:0000256" key="7">
    <source>
        <dbReference type="ARBA" id="ARBA00022801"/>
    </source>
</evidence>
<evidence type="ECO:0000256" key="6">
    <source>
        <dbReference type="ARBA" id="ARBA00022723"/>
    </source>
</evidence>
<dbReference type="InterPro" id="IPR023214">
    <property type="entry name" value="HAD_sf"/>
</dbReference>
<dbReference type="RefSeq" id="WP_136549975.1">
    <property type="nucleotide sequence ID" value="NZ_CP031093.1"/>
</dbReference>
<keyword evidence="7 10" id="KW-0378">Hydrolase</keyword>
<comment type="catalytic activity">
    <reaction evidence="1 10">
        <text>2-phosphoglycolate + H2O = glycolate + phosphate</text>
        <dbReference type="Rhea" id="RHEA:14369"/>
        <dbReference type="ChEBI" id="CHEBI:15377"/>
        <dbReference type="ChEBI" id="CHEBI:29805"/>
        <dbReference type="ChEBI" id="CHEBI:43474"/>
        <dbReference type="ChEBI" id="CHEBI:58033"/>
        <dbReference type="EC" id="3.1.3.18"/>
    </reaction>
</comment>
<dbReference type="PANTHER" id="PTHR43434:SF1">
    <property type="entry name" value="PHOSPHOGLYCOLATE PHOSPHATASE"/>
    <property type="match status" value="1"/>
</dbReference>
<evidence type="ECO:0000313" key="11">
    <source>
        <dbReference type="EMBL" id="QCF27265.1"/>
    </source>
</evidence>
<keyword evidence="8 10" id="KW-0460">Magnesium</keyword>
<protein>
    <recommendedName>
        <fullName evidence="5 10">Phosphoglycolate phosphatase</fullName>
        <shortName evidence="10">PGP</shortName>
        <shortName evidence="10">PGPase</shortName>
        <ecNumber evidence="5 10">3.1.3.18</ecNumber>
    </recommendedName>
</protein>
<feature type="active site" description="Nucleophile" evidence="10">
    <location>
        <position position="18"/>
    </location>
</feature>
<dbReference type="Gene3D" id="1.10.150.240">
    <property type="entry name" value="Putative phosphatase, domain 2"/>
    <property type="match status" value="1"/>
</dbReference>
<proteinExistence type="inferred from homology"/>
<dbReference type="Pfam" id="PF13419">
    <property type="entry name" value="HAD_2"/>
    <property type="match status" value="1"/>
</dbReference>
<feature type="binding site" evidence="10">
    <location>
        <position position="18"/>
    </location>
    <ligand>
        <name>Mg(2+)</name>
        <dbReference type="ChEBI" id="CHEBI:18420"/>
    </ligand>
</feature>
<dbReference type="Gene3D" id="3.40.50.1000">
    <property type="entry name" value="HAD superfamily/HAD-like"/>
    <property type="match status" value="1"/>
</dbReference>
<dbReference type="FunFam" id="3.40.50.1000:FF:000022">
    <property type="entry name" value="Phosphoglycolate phosphatase"/>
    <property type="match status" value="1"/>
</dbReference>
<dbReference type="GO" id="GO:0006281">
    <property type="term" value="P:DNA repair"/>
    <property type="evidence" value="ECO:0007669"/>
    <property type="project" value="TreeGrafter"/>
</dbReference>
<accession>A0A4P7XK75</accession>
<dbReference type="EC" id="3.1.3.18" evidence="5 10"/>
<comment type="similarity">
    <text evidence="4 10">Belongs to the HAD-like hydrolase superfamily. CbbY/CbbZ/Gph/YieH family.</text>
</comment>
<comment type="cofactor">
    <cofactor evidence="2 10">
        <name>Mg(2+)</name>
        <dbReference type="ChEBI" id="CHEBI:18420"/>
    </cofactor>
</comment>
<evidence type="ECO:0000313" key="12">
    <source>
        <dbReference type="Proteomes" id="UP000298049"/>
    </source>
</evidence>
<dbReference type="InterPro" id="IPR023198">
    <property type="entry name" value="PGP-like_dom2"/>
</dbReference>
<dbReference type="InterPro" id="IPR037512">
    <property type="entry name" value="PGPase_prok"/>
</dbReference>
<comment type="pathway">
    <text evidence="3 10">Organic acid metabolism; glycolate biosynthesis; glycolate from 2-phosphoglycolate: step 1/1.</text>
</comment>
<keyword evidence="6 10" id="KW-0479">Metal-binding</keyword>
<dbReference type="GO" id="GO:0005829">
    <property type="term" value="C:cytosol"/>
    <property type="evidence" value="ECO:0007669"/>
    <property type="project" value="TreeGrafter"/>
</dbReference>
<dbReference type="NCBIfam" id="TIGR01549">
    <property type="entry name" value="HAD-SF-IA-v1"/>
    <property type="match status" value="1"/>
</dbReference>
<dbReference type="Proteomes" id="UP000298049">
    <property type="component" value="Chromosome"/>
</dbReference>
<name>A0A4P7XK75_9ALTE</name>
<dbReference type="HAMAP" id="MF_00495">
    <property type="entry name" value="GPH_hydrolase_bact"/>
    <property type="match status" value="1"/>
</dbReference>
<keyword evidence="12" id="KW-1185">Reference proteome</keyword>
<dbReference type="SUPFAM" id="SSF56784">
    <property type="entry name" value="HAD-like"/>
    <property type="match status" value="1"/>
</dbReference>
<dbReference type="NCBIfam" id="NF009695">
    <property type="entry name" value="PRK13222.1-2"/>
    <property type="match status" value="1"/>
</dbReference>
<evidence type="ECO:0000256" key="8">
    <source>
        <dbReference type="ARBA" id="ARBA00022842"/>
    </source>
</evidence>
<evidence type="ECO:0000256" key="5">
    <source>
        <dbReference type="ARBA" id="ARBA00013078"/>
    </source>
</evidence>
<dbReference type="GO" id="GO:0008967">
    <property type="term" value="F:phosphoglycolate phosphatase activity"/>
    <property type="evidence" value="ECO:0007669"/>
    <property type="project" value="UniProtKB-UniRule"/>
</dbReference>